<protein>
    <submittedName>
        <fullName evidence="2">Uncharacterized protein</fullName>
    </submittedName>
</protein>
<feature type="compositionally biased region" description="Gly residues" evidence="1">
    <location>
        <begin position="14"/>
        <end position="27"/>
    </location>
</feature>
<comment type="caution">
    <text evidence="2">The sequence shown here is derived from an EMBL/GenBank/DDBJ whole genome shotgun (WGS) entry which is preliminary data.</text>
</comment>
<dbReference type="EMBL" id="RAQQ01000006">
    <property type="protein sequence ID" value="RKF27614.1"/>
    <property type="molecule type" value="Genomic_DNA"/>
</dbReference>
<sequence length="190" mass="17633">MAVGRGTSVVLGDGSVGSGGSSGGTGSVGSAVGVGVTGRGGDGVTVSDGDGLTVGSSVGETLGDGLGVTGGRAGGGAVRVGRGAGRTGRRGGSTAPRVGSTSRAPDRSGSRVGKSADQPLTAVGLPVERGGTAAWLLVGSGTTTGPTLGVGMNGVPWSGSAVLPTVAEPALIAARIGIDAVPASSATVKR</sequence>
<gene>
    <name evidence="2" type="ORF">D7I43_10300</name>
</gene>
<dbReference type="Proteomes" id="UP000285744">
    <property type="component" value="Unassembled WGS sequence"/>
</dbReference>
<accession>A0A420F3X8</accession>
<feature type="region of interest" description="Disordered" evidence="1">
    <location>
        <begin position="1"/>
        <end position="122"/>
    </location>
</feature>
<feature type="compositionally biased region" description="Low complexity" evidence="1">
    <location>
        <begin position="44"/>
        <end position="61"/>
    </location>
</feature>
<dbReference type="OrthoDB" id="3406044at2"/>
<feature type="compositionally biased region" description="Low complexity" evidence="1">
    <location>
        <begin position="1"/>
        <end position="13"/>
    </location>
</feature>
<evidence type="ECO:0000313" key="2">
    <source>
        <dbReference type="EMBL" id="RKF27614.1"/>
    </source>
</evidence>
<organism evidence="2 3">
    <name type="scientific">Micromonospora globbae</name>
    <dbReference type="NCBI Taxonomy" id="1894969"/>
    <lineage>
        <taxon>Bacteria</taxon>
        <taxon>Bacillati</taxon>
        <taxon>Actinomycetota</taxon>
        <taxon>Actinomycetes</taxon>
        <taxon>Micromonosporales</taxon>
        <taxon>Micromonosporaceae</taxon>
        <taxon>Micromonospora</taxon>
    </lineage>
</organism>
<dbReference type="AlphaFoldDB" id="A0A420F3X8"/>
<evidence type="ECO:0000313" key="3">
    <source>
        <dbReference type="Proteomes" id="UP000285744"/>
    </source>
</evidence>
<evidence type="ECO:0000256" key="1">
    <source>
        <dbReference type="SAM" id="MobiDB-lite"/>
    </source>
</evidence>
<proteinExistence type="predicted"/>
<feature type="compositionally biased region" description="Gly residues" evidence="1">
    <location>
        <begin position="62"/>
        <end position="86"/>
    </location>
</feature>
<reference evidence="2 3" key="1">
    <citation type="journal article" date="2018" name="Int. J. Syst. Evol. Microbiol.">
        <title>Micromonospora globbae sp. nov., an endophytic actinomycete isolated from roots of Globba winitii C. H. Wright.</title>
        <authorList>
            <person name="Kuncharoen N."/>
            <person name="Pittayakhajonwut P."/>
            <person name="Tanasupawat S."/>
        </authorList>
    </citation>
    <scope>NUCLEOTIDE SEQUENCE [LARGE SCALE GENOMIC DNA]</scope>
    <source>
        <strain evidence="2 3">WPS1-2</strain>
    </source>
</reference>
<name>A0A420F3X8_9ACTN</name>